<dbReference type="RefSeq" id="WP_019647626.1">
    <property type="nucleotide sequence ID" value="NZ_CP011925.1"/>
</dbReference>
<evidence type="ECO:0000256" key="1">
    <source>
        <dbReference type="SAM" id="MobiDB-lite"/>
    </source>
</evidence>
<name>A0ABN5CN97_PSEO7</name>
<protein>
    <submittedName>
        <fullName evidence="2">Uncharacterized protein</fullName>
    </submittedName>
</protein>
<evidence type="ECO:0000313" key="3">
    <source>
        <dbReference type="Proteomes" id="UP000016521"/>
    </source>
</evidence>
<gene>
    <name evidence="2" type="ORF">PPIS_b1230</name>
</gene>
<proteinExistence type="predicted"/>
<organism evidence="2 3">
    <name type="scientific">Pseudoalteromonas piscicida</name>
    <dbReference type="NCBI Taxonomy" id="43662"/>
    <lineage>
        <taxon>Bacteria</taxon>
        <taxon>Pseudomonadati</taxon>
        <taxon>Pseudomonadota</taxon>
        <taxon>Gammaproteobacteria</taxon>
        <taxon>Alteromonadales</taxon>
        <taxon>Pseudoalteromonadaceae</taxon>
        <taxon>Pseudoalteromonas</taxon>
    </lineage>
</organism>
<feature type="region of interest" description="Disordered" evidence="1">
    <location>
        <begin position="32"/>
        <end position="59"/>
    </location>
</feature>
<dbReference type="Proteomes" id="UP000016521">
    <property type="component" value="Chromosome II"/>
</dbReference>
<dbReference type="EMBL" id="CP011925">
    <property type="protein sequence ID" value="ATD10236.1"/>
    <property type="molecule type" value="Genomic_DNA"/>
</dbReference>
<reference evidence="2 3" key="1">
    <citation type="submission" date="2015-06" db="EMBL/GenBank/DDBJ databases">
        <authorList>
            <person name="Xie B.-B."/>
            <person name="Rong J.-C."/>
            <person name="Qin Q.-L."/>
            <person name="Zhang Y.-Z."/>
        </authorList>
    </citation>
    <scope>NUCLEOTIDE SEQUENCE [LARGE SCALE GENOMIC DNA]</scope>
    <source>
        <strain evidence="2 3">JCM 20779</strain>
    </source>
</reference>
<accession>A0ABN5CN97</accession>
<keyword evidence="3" id="KW-1185">Reference proteome</keyword>
<sequence>MKTIKRKKPESVDKTIEELSIDDFRLAQVAGAGVNTERNTEHNNNERNGSGNGDSFSHV</sequence>
<evidence type="ECO:0000313" key="2">
    <source>
        <dbReference type="EMBL" id="ATD10236.1"/>
    </source>
</evidence>